<evidence type="ECO:0000313" key="4">
    <source>
        <dbReference type="Proteomes" id="UP000249619"/>
    </source>
</evidence>
<keyword evidence="2" id="KW-0732">Signal</keyword>
<feature type="signal peptide" evidence="2">
    <location>
        <begin position="1"/>
        <end position="20"/>
    </location>
</feature>
<protein>
    <submittedName>
        <fullName evidence="3">Uncharacterized protein</fullName>
    </submittedName>
</protein>
<feature type="region of interest" description="Disordered" evidence="1">
    <location>
        <begin position="190"/>
        <end position="213"/>
    </location>
</feature>
<proteinExistence type="predicted"/>
<evidence type="ECO:0000313" key="3">
    <source>
        <dbReference type="EMBL" id="RAR16550.1"/>
    </source>
</evidence>
<dbReference type="EMBL" id="QGDH01000002">
    <property type="protein sequence ID" value="RAR16550.1"/>
    <property type="molecule type" value="Genomic_DNA"/>
</dbReference>
<sequence>MRSTPLWSAVFLASSASAQTGNPGLPKIGPLKPGIGNTPEALQVSEDAGRKPNDTDLVAFTRMFNGTEEEWTWGINITSFRVPNRIEDLGAPHANDSNGWYITNIQWQLGWPGDKGDSLQGYLADRNMSASFGAMISNKFPGLTEDYHADDNGDCTALLGDDCVRSLAKSASRGDTVQFDSLDGCEDTLDAHGDGDIQSGTAWSQPLSQQTRSPMTDPMITCCTVTALCSTAPQTLMEIIPLHMLKP</sequence>
<feature type="compositionally biased region" description="Polar residues" evidence="1">
    <location>
        <begin position="198"/>
        <end position="213"/>
    </location>
</feature>
<dbReference type="Proteomes" id="UP000249619">
    <property type="component" value="Unassembled WGS sequence"/>
</dbReference>
<name>A0A364NH02_STELY</name>
<feature type="region of interest" description="Disordered" evidence="1">
    <location>
        <begin position="22"/>
        <end position="53"/>
    </location>
</feature>
<gene>
    <name evidence="3" type="ORF">DDE83_000115</name>
</gene>
<feature type="compositionally biased region" description="Low complexity" evidence="1">
    <location>
        <begin position="22"/>
        <end position="37"/>
    </location>
</feature>
<comment type="caution">
    <text evidence="3">The sequence shown here is derived from an EMBL/GenBank/DDBJ whole genome shotgun (WGS) entry which is preliminary data.</text>
</comment>
<reference evidence="4" key="1">
    <citation type="submission" date="2018-05" db="EMBL/GenBank/DDBJ databases">
        <title>Draft genome sequence of Stemphylium lycopersici strain CIDEFI 213.</title>
        <authorList>
            <person name="Medina R."/>
            <person name="Franco M.E.E."/>
            <person name="Lucentini C.G."/>
            <person name="Saparrat M.C.N."/>
            <person name="Balatti P.A."/>
        </authorList>
    </citation>
    <scope>NUCLEOTIDE SEQUENCE [LARGE SCALE GENOMIC DNA]</scope>
    <source>
        <strain evidence="4">CIDEFI 213</strain>
    </source>
</reference>
<evidence type="ECO:0000256" key="1">
    <source>
        <dbReference type="SAM" id="MobiDB-lite"/>
    </source>
</evidence>
<dbReference type="AlphaFoldDB" id="A0A364NH02"/>
<keyword evidence="4" id="KW-1185">Reference proteome</keyword>
<feature type="chain" id="PRO_5017024412" evidence="2">
    <location>
        <begin position="21"/>
        <end position="247"/>
    </location>
</feature>
<accession>A0A364NH02</accession>
<organism evidence="3 4">
    <name type="scientific">Stemphylium lycopersici</name>
    <name type="common">Tomato gray leaf spot disease fungus</name>
    <name type="synonym">Thyrospora lycopersici</name>
    <dbReference type="NCBI Taxonomy" id="183478"/>
    <lineage>
        <taxon>Eukaryota</taxon>
        <taxon>Fungi</taxon>
        <taxon>Dikarya</taxon>
        <taxon>Ascomycota</taxon>
        <taxon>Pezizomycotina</taxon>
        <taxon>Dothideomycetes</taxon>
        <taxon>Pleosporomycetidae</taxon>
        <taxon>Pleosporales</taxon>
        <taxon>Pleosporineae</taxon>
        <taxon>Pleosporaceae</taxon>
        <taxon>Stemphylium</taxon>
    </lineage>
</organism>
<dbReference type="STRING" id="183478.A0A364NH02"/>
<evidence type="ECO:0000256" key="2">
    <source>
        <dbReference type="SAM" id="SignalP"/>
    </source>
</evidence>